<feature type="repeat" description="ANK" evidence="3">
    <location>
        <begin position="135"/>
        <end position="167"/>
    </location>
</feature>
<proteinExistence type="predicted"/>
<dbReference type="EMBL" id="KZ805843">
    <property type="protein sequence ID" value="PVH91543.1"/>
    <property type="molecule type" value="Genomic_DNA"/>
</dbReference>
<evidence type="ECO:0000256" key="3">
    <source>
        <dbReference type="PROSITE-ProRule" id="PRU00023"/>
    </source>
</evidence>
<dbReference type="InterPro" id="IPR002110">
    <property type="entry name" value="Ankyrin_rpt"/>
</dbReference>
<dbReference type="InterPro" id="IPR036770">
    <property type="entry name" value="Ankyrin_rpt-contain_sf"/>
</dbReference>
<dbReference type="AlphaFoldDB" id="A0A2V1D219"/>
<dbReference type="SUPFAM" id="SSF48403">
    <property type="entry name" value="Ankyrin repeat"/>
    <property type="match status" value="1"/>
</dbReference>
<keyword evidence="1" id="KW-0677">Repeat</keyword>
<sequence length="286" mass="31417">MSLPNLPRELLLSISDILHRLRYINTLAQTNRRLYWQLNSYLYSLDVHATGGSALAWAAQSGLRKTAWLSLAGGANTEAVNPITIPRSLECLGFRYTSIYLTSLQIALSHRSDSVARLLINHGALPSPVFPPKMCSRTNIHIAAAMGLTSALKIMINQGADVGARDGCLRTPLHYTVAIQGRNSLEQARVVMLLLSNNADPETEDAQGRSPISMGKKRSNPVAKILSGKGAIIEAYEISLRDQETFEAWRILKENREEATWAAEKKTGQLSVDLQPTVRATTDQQG</sequence>
<dbReference type="PROSITE" id="PS50297">
    <property type="entry name" value="ANK_REP_REGION"/>
    <property type="match status" value="1"/>
</dbReference>
<keyword evidence="5" id="KW-1185">Reference proteome</keyword>
<dbReference type="PANTHER" id="PTHR24198">
    <property type="entry name" value="ANKYRIN REPEAT AND PROTEIN KINASE DOMAIN-CONTAINING PROTEIN"/>
    <property type="match status" value="1"/>
</dbReference>
<protein>
    <submittedName>
        <fullName evidence="4">Ankyrin</fullName>
    </submittedName>
</protein>
<reference evidence="4 5" key="1">
    <citation type="journal article" date="2018" name="Sci. Rep.">
        <title>Comparative genomics provides insights into the lifestyle and reveals functional heterogeneity of dark septate endophytic fungi.</title>
        <authorList>
            <person name="Knapp D.G."/>
            <person name="Nemeth J.B."/>
            <person name="Barry K."/>
            <person name="Hainaut M."/>
            <person name="Henrissat B."/>
            <person name="Johnson J."/>
            <person name="Kuo A."/>
            <person name="Lim J.H.P."/>
            <person name="Lipzen A."/>
            <person name="Nolan M."/>
            <person name="Ohm R.A."/>
            <person name="Tamas L."/>
            <person name="Grigoriev I.V."/>
            <person name="Spatafora J.W."/>
            <person name="Nagy L.G."/>
            <person name="Kovacs G.M."/>
        </authorList>
    </citation>
    <scope>NUCLEOTIDE SEQUENCE [LARGE SCALE GENOMIC DNA]</scope>
    <source>
        <strain evidence="4 5">DSE2036</strain>
    </source>
</reference>
<dbReference type="PANTHER" id="PTHR24198:SF165">
    <property type="entry name" value="ANKYRIN REPEAT-CONTAINING PROTEIN-RELATED"/>
    <property type="match status" value="1"/>
</dbReference>
<dbReference type="OrthoDB" id="5431422at2759"/>
<evidence type="ECO:0000256" key="1">
    <source>
        <dbReference type="ARBA" id="ARBA00022737"/>
    </source>
</evidence>
<evidence type="ECO:0000313" key="5">
    <source>
        <dbReference type="Proteomes" id="UP000244855"/>
    </source>
</evidence>
<gene>
    <name evidence="4" type="ORF">DM02DRAFT_704451</name>
</gene>
<keyword evidence="2 3" id="KW-0040">ANK repeat</keyword>
<dbReference type="PROSITE" id="PS50088">
    <property type="entry name" value="ANK_REPEAT"/>
    <property type="match status" value="1"/>
</dbReference>
<accession>A0A2V1D219</accession>
<dbReference type="SMART" id="SM00248">
    <property type="entry name" value="ANK"/>
    <property type="match status" value="3"/>
</dbReference>
<evidence type="ECO:0000256" key="2">
    <source>
        <dbReference type="ARBA" id="ARBA00023043"/>
    </source>
</evidence>
<dbReference type="Proteomes" id="UP000244855">
    <property type="component" value="Unassembled WGS sequence"/>
</dbReference>
<organism evidence="4 5">
    <name type="scientific">Periconia macrospinosa</name>
    <dbReference type="NCBI Taxonomy" id="97972"/>
    <lineage>
        <taxon>Eukaryota</taxon>
        <taxon>Fungi</taxon>
        <taxon>Dikarya</taxon>
        <taxon>Ascomycota</taxon>
        <taxon>Pezizomycotina</taxon>
        <taxon>Dothideomycetes</taxon>
        <taxon>Pleosporomycetidae</taxon>
        <taxon>Pleosporales</taxon>
        <taxon>Massarineae</taxon>
        <taxon>Periconiaceae</taxon>
        <taxon>Periconia</taxon>
    </lineage>
</organism>
<dbReference type="Pfam" id="PF00023">
    <property type="entry name" value="Ank"/>
    <property type="match status" value="2"/>
</dbReference>
<dbReference type="STRING" id="97972.A0A2V1D219"/>
<evidence type="ECO:0000313" key="4">
    <source>
        <dbReference type="EMBL" id="PVH91543.1"/>
    </source>
</evidence>
<name>A0A2V1D219_9PLEO</name>
<dbReference type="Gene3D" id="1.25.40.20">
    <property type="entry name" value="Ankyrin repeat-containing domain"/>
    <property type="match status" value="1"/>
</dbReference>